<dbReference type="EMBL" id="JFYZ01000015">
    <property type="protein sequence ID" value="EZP80724.1"/>
    <property type="molecule type" value="Genomic_DNA"/>
</dbReference>
<protein>
    <recommendedName>
        <fullName evidence="1">DUF6429 domain-containing protein</fullName>
    </recommendedName>
</protein>
<dbReference type="Pfam" id="PF20008">
    <property type="entry name" value="DUF6429"/>
    <property type="match status" value="1"/>
</dbReference>
<evidence type="ECO:0000313" key="2">
    <source>
        <dbReference type="EMBL" id="EZP80724.1"/>
    </source>
</evidence>
<feature type="domain" description="DUF6429" evidence="1">
    <location>
        <begin position="5"/>
        <end position="73"/>
    </location>
</feature>
<organism evidence="2 3">
    <name type="scientific">Novosphingobium resinovorum</name>
    <dbReference type="NCBI Taxonomy" id="158500"/>
    <lineage>
        <taxon>Bacteria</taxon>
        <taxon>Pseudomonadati</taxon>
        <taxon>Pseudomonadota</taxon>
        <taxon>Alphaproteobacteria</taxon>
        <taxon>Sphingomonadales</taxon>
        <taxon>Sphingomonadaceae</taxon>
        <taxon>Novosphingobium</taxon>
    </lineage>
</organism>
<reference evidence="2 3" key="1">
    <citation type="submission" date="2014-03" db="EMBL/GenBank/DDBJ databases">
        <title>Whole genome sequence of Novosphingobium resinovorum KF1.</title>
        <authorList>
            <person name="Gan H.M."/>
            <person name="Gan H.Y."/>
            <person name="Chew T.H."/>
            <person name="Savka M.A."/>
        </authorList>
    </citation>
    <scope>NUCLEOTIDE SEQUENCE [LARGE SCALE GENOMIC DNA]</scope>
    <source>
        <strain evidence="2 3">KF1</strain>
    </source>
</reference>
<dbReference type="Proteomes" id="UP000024329">
    <property type="component" value="Unassembled WGS sequence"/>
</dbReference>
<name>A0A031JV16_9SPHN</name>
<dbReference type="eggNOG" id="ENOG5032Y36">
    <property type="taxonomic scope" value="Bacteria"/>
</dbReference>
<evidence type="ECO:0000259" key="1">
    <source>
        <dbReference type="Pfam" id="PF20008"/>
    </source>
</evidence>
<dbReference type="InterPro" id="IPR045489">
    <property type="entry name" value="DUF6429"/>
</dbReference>
<dbReference type="AlphaFoldDB" id="A0A031JV16"/>
<sequence>MEIAKDKVDEAILALLWLNQHVTGVAWKGLDWATMNRLHERGLISDPARRRKSVWFTDEGDAAAENAFRSLFSSGNDETSGSKTTP</sequence>
<proteinExistence type="predicted"/>
<comment type="caution">
    <text evidence="2">The sequence shown here is derived from an EMBL/GenBank/DDBJ whole genome shotgun (WGS) entry which is preliminary data.</text>
</comment>
<evidence type="ECO:0000313" key="3">
    <source>
        <dbReference type="Proteomes" id="UP000024329"/>
    </source>
</evidence>
<accession>A0A031JV16</accession>
<gene>
    <name evidence="2" type="ORF">BV97_03142</name>
</gene>
<dbReference type="STRING" id="158500.BES08_11715"/>
<dbReference type="RefSeq" id="WP_051586922.1">
    <property type="nucleotide sequence ID" value="NZ_JFYZ01000015.1"/>
</dbReference>
<dbReference type="PATRIC" id="fig|158500.4.peg.3206"/>